<dbReference type="RefSeq" id="WP_084063159.1">
    <property type="nucleotide sequence ID" value="NZ_FWXO01000008.1"/>
</dbReference>
<evidence type="ECO:0000256" key="2">
    <source>
        <dbReference type="ARBA" id="ARBA00023125"/>
    </source>
</evidence>
<comment type="similarity">
    <text evidence="1">Belongs to the 'phage' integrase family.</text>
</comment>
<sequence>MTFLKTFNVHFWLKKTVLKKDGTFPIYARITIEGKRADLSTQQTAFEHSWCTNARRIKPKFSGAKEINDVLESIHSRIVLCHRQLADGGVVVTAQAVKSRYLGKDKPIATIDDLINYHRENDLIYLSPGTAKNYPSTEKYLKRFIQKEFKSLDYYLKNINYSLVASFESYLRHCSPLRKSQSLGNNGIMKHMERFQKLTNLALKNGWIKENPFSLYQLKFEEFDSAFLDQIEIDRMKLLNSGNSSLEDTKNIFIFSCYTGLCYIEVKNLNTKSIVKGIDGEQWIMVKRQKTKTPVKVPLLNQAKRILEIYRNHPCEQNGHLLMPVLSSQKVNKHLKKIAGLCGIDKKLTFHVARHTFATTITLLNNVPLVTVSNLLSHKKISTTQKYARVIETKVSRDMSKLAQALREIESKKEGVKGSNNTNHLRIV</sequence>
<reference evidence="5 6" key="1">
    <citation type="submission" date="2017-04" db="EMBL/GenBank/DDBJ databases">
        <authorList>
            <person name="Afonso C.L."/>
            <person name="Miller P.J."/>
            <person name="Scott M.A."/>
            <person name="Spackman E."/>
            <person name="Goraichik I."/>
            <person name="Dimitrov K.M."/>
            <person name="Suarez D.L."/>
            <person name="Swayne D.E."/>
        </authorList>
    </citation>
    <scope>NUCLEOTIDE SEQUENCE [LARGE SCALE GENOMIC DNA]</scope>
    <source>
        <strain evidence="5 6">DSM 21164</strain>
    </source>
</reference>
<dbReference type="InterPro" id="IPR011010">
    <property type="entry name" value="DNA_brk_join_enz"/>
</dbReference>
<proteinExistence type="inferred from homology"/>
<dbReference type="GO" id="GO:0015074">
    <property type="term" value="P:DNA integration"/>
    <property type="evidence" value="ECO:0007669"/>
    <property type="project" value="InterPro"/>
</dbReference>
<dbReference type="Proteomes" id="UP000192360">
    <property type="component" value="Unassembled WGS sequence"/>
</dbReference>
<dbReference type="PROSITE" id="PS51898">
    <property type="entry name" value="TYR_RECOMBINASE"/>
    <property type="match status" value="1"/>
</dbReference>
<dbReference type="InterPro" id="IPR013762">
    <property type="entry name" value="Integrase-like_cat_sf"/>
</dbReference>
<dbReference type="PANTHER" id="PTHR30349:SF64">
    <property type="entry name" value="PROPHAGE INTEGRASE INTD-RELATED"/>
    <property type="match status" value="1"/>
</dbReference>
<dbReference type="PANTHER" id="PTHR30349">
    <property type="entry name" value="PHAGE INTEGRASE-RELATED"/>
    <property type="match status" value="1"/>
</dbReference>
<dbReference type="GO" id="GO:0003677">
    <property type="term" value="F:DNA binding"/>
    <property type="evidence" value="ECO:0007669"/>
    <property type="project" value="UniProtKB-KW"/>
</dbReference>
<accession>A0A1W2CSV5</accession>
<dbReference type="AlphaFoldDB" id="A0A1W2CSV5"/>
<keyword evidence="3" id="KW-0233">DNA recombination</keyword>
<dbReference type="CDD" id="cd01185">
    <property type="entry name" value="INTN1_C_like"/>
    <property type="match status" value="1"/>
</dbReference>
<dbReference type="EMBL" id="FWXO01000008">
    <property type="protein sequence ID" value="SMC88004.1"/>
    <property type="molecule type" value="Genomic_DNA"/>
</dbReference>
<evidence type="ECO:0000256" key="1">
    <source>
        <dbReference type="ARBA" id="ARBA00008857"/>
    </source>
</evidence>
<name>A0A1W2CSV5_9FLAO</name>
<dbReference type="Gene3D" id="1.10.443.10">
    <property type="entry name" value="Intergrase catalytic core"/>
    <property type="match status" value="1"/>
</dbReference>
<organism evidence="5 6">
    <name type="scientific">Cellulophaga tyrosinoxydans</name>
    <dbReference type="NCBI Taxonomy" id="504486"/>
    <lineage>
        <taxon>Bacteria</taxon>
        <taxon>Pseudomonadati</taxon>
        <taxon>Bacteroidota</taxon>
        <taxon>Flavobacteriia</taxon>
        <taxon>Flavobacteriales</taxon>
        <taxon>Flavobacteriaceae</taxon>
        <taxon>Cellulophaga</taxon>
    </lineage>
</organism>
<dbReference type="Pfam" id="PF17293">
    <property type="entry name" value="Arm-DNA-bind_5"/>
    <property type="match status" value="1"/>
</dbReference>
<keyword evidence="2" id="KW-0238">DNA-binding</keyword>
<evidence type="ECO:0000313" key="5">
    <source>
        <dbReference type="EMBL" id="SMC88004.1"/>
    </source>
</evidence>
<protein>
    <submittedName>
        <fullName evidence="5">Site-specific recombinase XerD</fullName>
    </submittedName>
</protein>
<dbReference type="OrthoDB" id="892893at2"/>
<dbReference type="Pfam" id="PF13102">
    <property type="entry name" value="Phage_int_SAM_5"/>
    <property type="match status" value="1"/>
</dbReference>
<evidence type="ECO:0000313" key="6">
    <source>
        <dbReference type="Proteomes" id="UP000192360"/>
    </source>
</evidence>
<dbReference type="Pfam" id="PF00589">
    <property type="entry name" value="Phage_integrase"/>
    <property type="match status" value="1"/>
</dbReference>
<evidence type="ECO:0000259" key="4">
    <source>
        <dbReference type="PROSITE" id="PS51898"/>
    </source>
</evidence>
<feature type="domain" description="Tyr recombinase" evidence="4">
    <location>
        <begin position="226"/>
        <end position="407"/>
    </location>
</feature>
<dbReference type="Gene3D" id="1.10.150.130">
    <property type="match status" value="1"/>
</dbReference>
<keyword evidence="6" id="KW-1185">Reference proteome</keyword>
<dbReference type="InterPro" id="IPR025269">
    <property type="entry name" value="SAM-like_dom"/>
</dbReference>
<dbReference type="InterPro" id="IPR035386">
    <property type="entry name" value="Arm-DNA-bind_5"/>
</dbReference>
<evidence type="ECO:0000256" key="3">
    <source>
        <dbReference type="ARBA" id="ARBA00023172"/>
    </source>
</evidence>
<dbReference type="InterPro" id="IPR010998">
    <property type="entry name" value="Integrase_recombinase_N"/>
</dbReference>
<dbReference type="SUPFAM" id="SSF56349">
    <property type="entry name" value="DNA breaking-rejoining enzymes"/>
    <property type="match status" value="1"/>
</dbReference>
<dbReference type="GO" id="GO:0006310">
    <property type="term" value="P:DNA recombination"/>
    <property type="evidence" value="ECO:0007669"/>
    <property type="project" value="UniProtKB-KW"/>
</dbReference>
<gene>
    <name evidence="5" type="ORF">SAMN05660703_3194</name>
</gene>
<dbReference type="InterPro" id="IPR050090">
    <property type="entry name" value="Tyrosine_recombinase_XerCD"/>
</dbReference>
<dbReference type="InterPro" id="IPR002104">
    <property type="entry name" value="Integrase_catalytic"/>
</dbReference>